<dbReference type="PANTHER" id="PTHR11070:SF64">
    <property type="entry name" value="ATP-DEPENDENT DNA HELICASE REP"/>
    <property type="match status" value="1"/>
</dbReference>
<dbReference type="Pfam" id="PF13361">
    <property type="entry name" value="UvrD_C"/>
    <property type="match status" value="1"/>
</dbReference>
<dbReference type="AlphaFoldDB" id="Q478X4"/>
<dbReference type="InterPro" id="IPR005752">
    <property type="entry name" value="Helicase_Rep"/>
</dbReference>
<dbReference type="CDD" id="cd17932">
    <property type="entry name" value="DEXQc_UvrD"/>
    <property type="match status" value="1"/>
</dbReference>
<feature type="binding site" evidence="11">
    <location>
        <position position="276"/>
    </location>
    <ligand>
        <name>ATP</name>
        <dbReference type="ChEBI" id="CHEBI:30616"/>
    </ligand>
</feature>
<evidence type="ECO:0000256" key="10">
    <source>
        <dbReference type="ARBA" id="ARBA00048988"/>
    </source>
</evidence>
<protein>
    <recommendedName>
        <fullName evidence="11">ATP-dependent DNA helicase Rep</fullName>
        <ecNumber evidence="11">5.6.2.4</ecNumber>
    </recommendedName>
    <alternativeName>
        <fullName evidence="11">DNA 3'-5' helicase Rep</fullName>
    </alternativeName>
</protein>
<dbReference type="KEGG" id="dar:Daro_3879"/>
<feature type="binding site" evidence="12">
    <location>
        <begin position="23"/>
        <end position="30"/>
    </location>
    <ligand>
        <name>ATP</name>
        <dbReference type="ChEBI" id="CHEBI:30616"/>
    </ligand>
</feature>
<evidence type="ECO:0000313" key="15">
    <source>
        <dbReference type="EMBL" id="AAZ48607.1"/>
    </source>
</evidence>
<dbReference type="GO" id="GO:0043138">
    <property type="term" value="F:3'-5' DNA helicase activity"/>
    <property type="evidence" value="ECO:0007669"/>
    <property type="project" value="UniProtKB-UniRule"/>
</dbReference>
<sequence length="663" mass="75027">MSGLNPQQREAIHYLDGPLLVLAGAGSGKTRVITQKIAYLVQDCGFQPRNIAAITFTNKAAKEMQERIGKILSKPQADDLQISTFHSLGVRILREEAKALGYKPRFSIFDSADCAGIISEAAKTVDKGTLRHLQSIISNWKNGLITPEAALKLAKDDHETLAAHAYLSYEATLKAYQAVDFDDLIGLPVVLFQQHPDIAEKWQNRLRYLLVDEYQDTNACQYQLLKLLTGVRAQFTAVGDDDQAIYGWRGADIDNLKKLPAEFPALKVIKLEQNYRSTVRILKAANNVIANNEKLFDKKLWSDLGHGEQIVVTACRDNDAEAEGVVMKLQAHRFQHRGKFKDYAILYRSNHQARGFEEYLRDHRIPYLLSGGKSFFDKPEIKDITAYLRLLTNEDDDPAFIRAATTPKRGIGAATLQVLGTYAGERHISLFQAAFEEGFAQRVQARQLEPLLEFCNFINRLQHRAGTEPAQQVLPDLLKAIDYETFLYDHEEERTAQTRWGNVCEFANWLNKKGEEQGKTLIDLTQSIALINMLDKQKDEDYDAVQLSTLHAAKGLEYKHVFLVGIEEGILPHRESVDPAKIEEERRLMYVGITRAQHTLNISYCERRKQMREFIPCEPSRFIDEMGKEDVRFSGGKDAALPDKETGNARLDAMKAMLAGNKR</sequence>
<dbReference type="OrthoDB" id="5905204at2"/>
<dbReference type="GO" id="GO:0005524">
    <property type="term" value="F:ATP binding"/>
    <property type="evidence" value="ECO:0007669"/>
    <property type="project" value="UniProtKB-UniRule"/>
</dbReference>
<evidence type="ECO:0000259" key="14">
    <source>
        <dbReference type="PROSITE" id="PS51217"/>
    </source>
</evidence>
<dbReference type="GO" id="GO:0003697">
    <property type="term" value="F:single-stranded DNA binding"/>
    <property type="evidence" value="ECO:0007669"/>
    <property type="project" value="UniProtKB-UniRule"/>
</dbReference>
<dbReference type="PROSITE" id="PS51217">
    <property type="entry name" value="UVRD_HELICASE_CTER"/>
    <property type="match status" value="1"/>
</dbReference>
<dbReference type="InterPro" id="IPR027417">
    <property type="entry name" value="P-loop_NTPase"/>
</dbReference>
<dbReference type="HOGENOM" id="CLU_004585_5_2_4"/>
<proteinExistence type="inferred from homology"/>
<keyword evidence="8 11" id="KW-0413">Isomerase</keyword>
<dbReference type="PANTHER" id="PTHR11070">
    <property type="entry name" value="UVRD / RECB / PCRA DNA HELICASE FAMILY MEMBER"/>
    <property type="match status" value="1"/>
</dbReference>
<dbReference type="GO" id="GO:0005829">
    <property type="term" value="C:cytosol"/>
    <property type="evidence" value="ECO:0007669"/>
    <property type="project" value="TreeGrafter"/>
</dbReference>
<dbReference type="CDD" id="cd18807">
    <property type="entry name" value="SF1_C_UvrD"/>
    <property type="match status" value="1"/>
</dbReference>
<keyword evidence="3 11" id="KW-0547">Nucleotide-binding</keyword>
<evidence type="ECO:0000256" key="11">
    <source>
        <dbReference type="HAMAP-Rule" id="MF_01920"/>
    </source>
</evidence>
<dbReference type="GO" id="GO:0006260">
    <property type="term" value="P:DNA replication"/>
    <property type="evidence" value="ECO:0007669"/>
    <property type="project" value="UniProtKB-UniRule"/>
</dbReference>
<comment type="similarity">
    <text evidence="1 11">Belongs to the helicase family. UvrD subfamily.</text>
</comment>
<dbReference type="PROSITE" id="PS51198">
    <property type="entry name" value="UVRD_HELICASE_ATP_BIND"/>
    <property type="match status" value="1"/>
</dbReference>
<evidence type="ECO:0000256" key="3">
    <source>
        <dbReference type="ARBA" id="ARBA00022741"/>
    </source>
</evidence>
<dbReference type="GO" id="GO:0000725">
    <property type="term" value="P:recombinational repair"/>
    <property type="evidence" value="ECO:0007669"/>
    <property type="project" value="TreeGrafter"/>
</dbReference>
<evidence type="ECO:0000256" key="4">
    <source>
        <dbReference type="ARBA" id="ARBA00022801"/>
    </source>
</evidence>
<evidence type="ECO:0000256" key="5">
    <source>
        <dbReference type="ARBA" id="ARBA00022806"/>
    </source>
</evidence>
<evidence type="ECO:0000256" key="7">
    <source>
        <dbReference type="ARBA" id="ARBA00023125"/>
    </source>
</evidence>
<dbReference type="InterPro" id="IPR014016">
    <property type="entry name" value="UvrD-like_ATP-bd"/>
</dbReference>
<comment type="catalytic activity">
    <reaction evidence="9 11">
        <text>Couples ATP hydrolysis with the unwinding of duplex DNA by translocating in the 3'-5' direction.</text>
        <dbReference type="EC" id="5.6.2.4"/>
    </reaction>
</comment>
<organism evidence="15">
    <name type="scientific">Dechloromonas aromatica (strain RCB)</name>
    <dbReference type="NCBI Taxonomy" id="159087"/>
    <lineage>
        <taxon>Bacteria</taxon>
        <taxon>Pseudomonadati</taxon>
        <taxon>Pseudomonadota</taxon>
        <taxon>Betaproteobacteria</taxon>
        <taxon>Rhodocyclales</taxon>
        <taxon>Azonexaceae</taxon>
        <taxon>Dechloromonas</taxon>
    </lineage>
</organism>
<comment type="subunit">
    <text evidence="11">Homodimer.</text>
</comment>
<evidence type="ECO:0000256" key="8">
    <source>
        <dbReference type="ARBA" id="ARBA00023235"/>
    </source>
</evidence>
<evidence type="ECO:0000256" key="9">
    <source>
        <dbReference type="ARBA" id="ARBA00034617"/>
    </source>
</evidence>
<comment type="function">
    <text evidence="11">Rep helicase is a single-stranded DNA-dependent ATPase involved in DNA replication; it can initiate unwinding at a nick in the DNA. It binds to the single-stranded DNA and acts in a progressive fashion along the DNA in the 3' to 5' direction.</text>
</comment>
<feature type="domain" description="UvrD-like helicase ATP-binding" evidence="13">
    <location>
        <begin position="2"/>
        <end position="278"/>
    </location>
</feature>
<keyword evidence="2 11" id="KW-0235">DNA replication</keyword>
<keyword evidence="7 11" id="KW-0238">DNA-binding</keyword>
<dbReference type="Gene3D" id="1.10.10.160">
    <property type="match status" value="1"/>
</dbReference>
<keyword evidence="4 11" id="KW-0378">Hydrolase</keyword>
<dbReference type="InterPro" id="IPR013986">
    <property type="entry name" value="DExx_box_DNA_helicase_dom_sf"/>
</dbReference>
<evidence type="ECO:0000256" key="1">
    <source>
        <dbReference type="ARBA" id="ARBA00009922"/>
    </source>
</evidence>
<dbReference type="eggNOG" id="COG0210">
    <property type="taxonomic scope" value="Bacteria"/>
</dbReference>
<name>Q478X4_DECAR</name>
<dbReference type="HAMAP" id="MF_01920">
    <property type="entry name" value="Helicase_Rep"/>
    <property type="match status" value="1"/>
</dbReference>
<dbReference type="Gene3D" id="3.40.50.300">
    <property type="entry name" value="P-loop containing nucleotide triphosphate hydrolases"/>
    <property type="match status" value="2"/>
</dbReference>
<gene>
    <name evidence="11" type="primary">rep</name>
    <name evidence="15" type="ordered locus">Daro_3879</name>
</gene>
<dbReference type="EC" id="5.6.2.4" evidence="11"/>
<keyword evidence="5 11" id="KW-0347">Helicase</keyword>
<evidence type="ECO:0000256" key="6">
    <source>
        <dbReference type="ARBA" id="ARBA00022840"/>
    </source>
</evidence>
<dbReference type="SUPFAM" id="SSF52540">
    <property type="entry name" value="P-loop containing nucleoside triphosphate hydrolases"/>
    <property type="match status" value="1"/>
</dbReference>
<dbReference type="Pfam" id="PF00580">
    <property type="entry name" value="UvrD-helicase"/>
    <property type="match status" value="1"/>
</dbReference>
<dbReference type="InterPro" id="IPR000212">
    <property type="entry name" value="DNA_helicase_UvrD/REP"/>
</dbReference>
<dbReference type="STRING" id="159087.Daro_3879"/>
<reference evidence="15" key="1">
    <citation type="submission" date="2005-08" db="EMBL/GenBank/DDBJ databases">
        <title>Complete sequence of Dechloromonas aromatica RCB.</title>
        <authorList>
            <person name="Salinero K.K."/>
            <person name="Copeland A."/>
            <person name="Lucas S."/>
            <person name="Lapidus A."/>
            <person name="Barry K."/>
            <person name="Detter J.C."/>
            <person name="Glavina T."/>
            <person name="Hammon N."/>
            <person name="Israni S."/>
            <person name="Pitluck S."/>
            <person name="Di Bartolo G."/>
            <person name="Trong S."/>
            <person name="Schmutz J."/>
            <person name="Larimer F."/>
            <person name="Land M."/>
            <person name="Ivanova N."/>
            <person name="Richardson P."/>
        </authorList>
    </citation>
    <scope>NUCLEOTIDE SEQUENCE</scope>
    <source>
        <strain evidence="15">RCB</strain>
    </source>
</reference>
<feature type="domain" description="UvrD-like helicase C-terminal" evidence="14">
    <location>
        <begin position="279"/>
        <end position="555"/>
    </location>
</feature>
<dbReference type="Gene3D" id="1.10.486.10">
    <property type="entry name" value="PCRA, domain 4"/>
    <property type="match status" value="1"/>
</dbReference>
<dbReference type="EMBL" id="CP000089">
    <property type="protein sequence ID" value="AAZ48607.1"/>
    <property type="molecule type" value="Genomic_DNA"/>
</dbReference>
<keyword evidence="6 11" id="KW-0067">ATP-binding</keyword>
<comment type="catalytic activity">
    <reaction evidence="10 11">
        <text>ATP + H2O = ADP + phosphate + H(+)</text>
        <dbReference type="Rhea" id="RHEA:13065"/>
        <dbReference type="ChEBI" id="CHEBI:15377"/>
        <dbReference type="ChEBI" id="CHEBI:15378"/>
        <dbReference type="ChEBI" id="CHEBI:30616"/>
        <dbReference type="ChEBI" id="CHEBI:43474"/>
        <dbReference type="ChEBI" id="CHEBI:456216"/>
        <dbReference type="EC" id="5.6.2.4"/>
    </reaction>
</comment>
<evidence type="ECO:0000259" key="13">
    <source>
        <dbReference type="PROSITE" id="PS51198"/>
    </source>
</evidence>
<dbReference type="GO" id="GO:0016887">
    <property type="term" value="F:ATP hydrolysis activity"/>
    <property type="evidence" value="ECO:0007669"/>
    <property type="project" value="RHEA"/>
</dbReference>
<evidence type="ECO:0000256" key="12">
    <source>
        <dbReference type="PROSITE-ProRule" id="PRU00560"/>
    </source>
</evidence>
<evidence type="ECO:0000256" key="2">
    <source>
        <dbReference type="ARBA" id="ARBA00022705"/>
    </source>
</evidence>
<dbReference type="InterPro" id="IPR014017">
    <property type="entry name" value="DNA_helicase_UvrD-like_C"/>
</dbReference>
<accession>Q478X4</accession>